<dbReference type="KEGG" id="tvo:TVG0563052"/>
<keyword evidence="1" id="KW-0560">Oxidoreductase</keyword>
<evidence type="ECO:0000313" key="3">
    <source>
        <dbReference type="EMBL" id="BAB59717.1"/>
    </source>
</evidence>
<dbReference type="InterPro" id="IPR052198">
    <property type="entry name" value="IorB_Oxidoreductase"/>
</dbReference>
<accession>Q97B82</accession>
<protein>
    <submittedName>
        <fullName evidence="3">Indolpyruvate ferredoxin oxidoreductase [IOR] beta subunit</fullName>
    </submittedName>
</protein>
<dbReference type="AlphaFoldDB" id="Q97B82"/>
<dbReference type="EMBL" id="BA000011">
    <property type="protein sequence ID" value="BAB59717.1"/>
    <property type="molecule type" value="Genomic_DNA"/>
</dbReference>
<dbReference type="PaxDb" id="273116-14324790"/>
<feature type="domain" description="Pyruvate/ketoisovalerate oxidoreductase catalytic" evidence="2">
    <location>
        <begin position="12"/>
        <end position="182"/>
    </location>
</feature>
<dbReference type="InterPro" id="IPR019752">
    <property type="entry name" value="Pyrv/ketoisovalerate_OxRed_cat"/>
</dbReference>
<dbReference type="NCBIfam" id="NF005328">
    <property type="entry name" value="PRK06853.2-2"/>
    <property type="match status" value="1"/>
</dbReference>
<dbReference type="PANTHER" id="PTHR43854">
    <property type="entry name" value="INDOLEPYRUVATE OXIDOREDUCTASE SUBUNIT IORB"/>
    <property type="match status" value="1"/>
</dbReference>
<dbReference type="InterPro" id="IPR002869">
    <property type="entry name" value="Pyrv_flavodox_OxRed_cen"/>
</dbReference>
<evidence type="ECO:0000313" key="4">
    <source>
        <dbReference type="Proteomes" id="UP000001017"/>
    </source>
</evidence>
<keyword evidence="4" id="KW-1185">Reference proteome</keyword>
<dbReference type="STRING" id="273116.gene:9381361"/>
<name>Q97B82_THEVO</name>
<dbReference type="Proteomes" id="UP000001017">
    <property type="component" value="Chromosome"/>
</dbReference>
<proteinExistence type="predicted"/>
<dbReference type="eggNOG" id="arCOG01602">
    <property type="taxonomic scope" value="Archaea"/>
</dbReference>
<evidence type="ECO:0000256" key="1">
    <source>
        <dbReference type="ARBA" id="ARBA00023002"/>
    </source>
</evidence>
<dbReference type="Pfam" id="PF01558">
    <property type="entry name" value="POR"/>
    <property type="match status" value="1"/>
</dbReference>
<dbReference type="PANTHER" id="PTHR43854:SF1">
    <property type="entry name" value="INDOLEPYRUVATE OXIDOREDUCTASE SUBUNIT IORB"/>
    <property type="match status" value="1"/>
</dbReference>
<dbReference type="HOGENOM" id="CLU_087284_1_0_2"/>
<reference evidence="3 4" key="1">
    <citation type="journal article" date="1999" name="Proc. Jpn. Acad.">
        <title>Determination of the complete genomic DNA sequence of Thermoplasma volvanium GSS1.</title>
        <authorList>
            <person name="Kawashima T."/>
            <person name="Yamamoto Y."/>
            <person name="Aramaki H."/>
            <person name="Nunoshiba T."/>
            <person name="Kawamoto T."/>
            <person name="Watanabe K."/>
            <person name="Yamazaki M."/>
            <person name="Kanehori K."/>
            <person name="Amano N."/>
            <person name="Ohya Y."/>
            <person name="Makino K."/>
            <person name="Suzuki M."/>
        </authorList>
    </citation>
    <scope>NUCLEOTIDE SEQUENCE [LARGE SCALE GENOMIC DNA]</scope>
    <source>
        <strain evidence="4">ATCC 51530 / DSM 4299 / JCM 9571 / NBRC 15438 / GSS1</strain>
    </source>
</reference>
<dbReference type="Gene3D" id="3.40.920.10">
    <property type="entry name" value="Pyruvate-ferredoxin oxidoreductase, PFOR, domain III"/>
    <property type="match status" value="1"/>
</dbReference>
<organism evidence="3 4">
    <name type="scientific">Thermoplasma volcanium (strain ATCC 51530 / DSM 4299 / JCM 9571 / NBRC 15438 / GSS1)</name>
    <dbReference type="NCBI Taxonomy" id="273116"/>
    <lineage>
        <taxon>Archaea</taxon>
        <taxon>Methanobacteriati</taxon>
        <taxon>Thermoplasmatota</taxon>
        <taxon>Thermoplasmata</taxon>
        <taxon>Thermoplasmatales</taxon>
        <taxon>Thermoplasmataceae</taxon>
        <taxon>Thermoplasma</taxon>
    </lineage>
</organism>
<dbReference type="GeneID" id="1441092"/>
<dbReference type="GO" id="GO:0016903">
    <property type="term" value="F:oxidoreductase activity, acting on the aldehyde or oxo group of donors"/>
    <property type="evidence" value="ECO:0007669"/>
    <property type="project" value="InterPro"/>
</dbReference>
<dbReference type="SUPFAM" id="SSF53323">
    <property type="entry name" value="Pyruvate-ferredoxin oxidoreductase, PFOR, domain III"/>
    <property type="match status" value="1"/>
</dbReference>
<gene>
    <name evidence="3" type="ORF">TVG0563052</name>
</gene>
<sequence>MESLNLLIAGVGGQGIITMGKMLATAADLAGVKVIVSETHGLSQRGGSVAVHVRMGNVYAPLIERGKADYIIGLEASEAVRNLSYAGPNTKFIINKNLIKPVLPKVMPATLDEVFEALKDYQVYHIDAETIAAESGNRKGSNAVLLGYMYSINAFRTLKISVNNFLQAMVSESNKACFRAGIGVNRLTDLTNSH</sequence>
<reference evidence="3 4" key="2">
    <citation type="journal article" date="2000" name="Proc. Natl. Acad. Sci. U.S.A.">
        <title>Archaeal adaptation to higher temperatures revealed by genomic sequence of Thermoplasma volcanium.</title>
        <authorList>
            <person name="Kawashima T."/>
            <person name="Amano N."/>
            <person name="Koike H."/>
            <person name="Makino S."/>
            <person name="Higuchi S."/>
            <person name="Kawashima-Ohya Y."/>
            <person name="Watanabe K."/>
            <person name="Yamazaki M."/>
            <person name="Kanehori K."/>
            <person name="Kawamoto T."/>
            <person name="Nunoshiba T."/>
            <person name="Yamamoto Y."/>
            <person name="Aramaki H."/>
            <person name="Makino K."/>
            <person name="Suzuki M."/>
        </authorList>
    </citation>
    <scope>NUCLEOTIDE SEQUENCE [LARGE SCALE GENOMIC DNA]</scope>
    <source>
        <strain evidence="4">ATCC 51530 / DSM 4299 / JCM 9571 / NBRC 15438 / GSS1</strain>
    </source>
</reference>
<dbReference type="PhylomeDB" id="Q97B82"/>
<evidence type="ECO:0000259" key="2">
    <source>
        <dbReference type="Pfam" id="PF01558"/>
    </source>
</evidence>
<dbReference type="RefSeq" id="WP_010916834.1">
    <property type="nucleotide sequence ID" value="NC_002689.2"/>
</dbReference>